<dbReference type="EMBL" id="FMTT01000051">
    <property type="protein sequence ID" value="SCW80302.1"/>
    <property type="molecule type" value="Genomic_DNA"/>
</dbReference>
<dbReference type="STRING" id="624147.SAMN04487970_105125"/>
<dbReference type="OrthoDB" id="2444319at2"/>
<dbReference type="AlphaFoldDB" id="A0A1G4TG39"/>
<keyword evidence="2" id="KW-1185">Reference proteome</keyword>
<dbReference type="RefSeq" id="WP_090675926.1">
    <property type="nucleotide sequence ID" value="NZ_FMTT01000051.1"/>
</dbReference>
<gene>
    <name evidence="1" type="ORF">SAMN04487970_105125</name>
</gene>
<sequence length="87" mass="9843">MSTLLRVEREPGHPPIELGNGQITGYSYINSSPADFFAKAYNAEYSIQIRGEIPLRLLPPVEQDADNSNTLYAWALTEFLVHKEEFT</sequence>
<evidence type="ECO:0000313" key="1">
    <source>
        <dbReference type="EMBL" id="SCW80302.1"/>
    </source>
</evidence>
<evidence type="ECO:0000313" key="2">
    <source>
        <dbReference type="Proteomes" id="UP000198601"/>
    </source>
</evidence>
<dbReference type="Proteomes" id="UP000198601">
    <property type="component" value="Unassembled WGS sequence"/>
</dbReference>
<proteinExistence type="predicted"/>
<reference evidence="2" key="1">
    <citation type="submission" date="2016-10" db="EMBL/GenBank/DDBJ databases">
        <authorList>
            <person name="Varghese N."/>
            <person name="Submissions S."/>
        </authorList>
    </citation>
    <scope>NUCLEOTIDE SEQUENCE [LARGE SCALE GENOMIC DNA]</scope>
    <source>
        <strain evidence="2">CGMCC 1.8946</strain>
    </source>
</reference>
<accession>A0A1G4TG39</accession>
<organism evidence="1 2">
    <name type="scientific">Paenibacillus tianmuensis</name>
    <dbReference type="NCBI Taxonomy" id="624147"/>
    <lineage>
        <taxon>Bacteria</taxon>
        <taxon>Bacillati</taxon>
        <taxon>Bacillota</taxon>
        <taxon>Bacilli</taxon>
        <taxon>Bacillales</taxon>
        <taxon>Paenibacillaceae</taxon>
        <taxon>Paenibacillus</taxon>
    </lineage>
</organism>
<protein>
    <submittedName>
        <fullName evidence="1">Uncharacterized protein</fullName>
    </submittedName>
</protein>
<name>A0A1G4TG39_9BACL</name>